<comment type="caution">
    <text evidence="1">The sequence shown here is derived from an EMBL/GenBank/DDBJ whole genome shotgun (WGS) entry which is preliminary data.</text>
</comment>
<name>A0ABQ9J6V5_9CUCU</name>
<evidence type="ECO:0000313" key="2">
    <source>
        <dbReference type="Proteomes" id="UP001162164"/>
    </source>
</evidence>
<protein>
    <submittedName>
        <fullName evidence="1">Uncharacterized protein</fullName>
    </submittedName>
</protein>
<proteinExistence type="predicted"/>
<gene>
    <name evidence="1" type="ORF">NQ317_001404</name>
</gene>
<organism evidence="1 2">
    <name type="scientific">Molorchus minor</name>
    <dbReference type="NCBI Taxonomy" id="1323400"/>
    <lineage>
        <taxon>Eukaryota</taxon>
        <taxon>Metazoa</taxon>
        <taxon>Ecdysozoa</taxon>
        <taxon>Arthropoda</taxon>
        <taxon>Hexapoda</taxon>
        <taxon>Insecta</taxon>
        <taxon>Pterygota</taxon>
        <taxon>Neoptera</taxon>
        <taxon>Endopterygota</taxon>
        <taxon>Coleoptera</taxon>
        <taxon>Polyphaga</taxon>
        <taxon>Cucujiformia</taxon>
        <taxon>Chrysomeloidea</taxon>
        <taxon>Cerambycidae</taxon>
        <taxon>Lamiinae</taxon>
        <taxon>Monochamini</taxon>
        <taxon>Molorchus</taxon>
    </lineage>
</organism>
<accession>A0ABQ9J6V5</accession>
<keyword evidence="2" id="KW-1185">Reference proteome</keyword>
<reference evidence="1" key="1">
    <citation type="journal article" date="2023" name="Insect Mol. Biol.">
        <title>Genome sequencing provides insights into the evolution of gene families encoding plant cell wall-degrading enzymes in longhorned beetles.</title>
        <authorList>
            <person name="Shin N.R."/>
            <person name="Okamura Y."/>
            <person name="Kirsch R."/>
            <person name="Pauchet Y."/>
        </authorList>
    </citation>
    <scope>NUCLEOTIDE SEQUENCE</scope>
    <source>
        <strain evidence="1">MMC_N1</strain>
    </source>
</reference>
<evidence type="ECO:0000313" key="1">
    <source>
        <dbReference type="EMBL" id="KAJ8973359.1"/>
    </source>
</evidence>
<dbReference type="EMBL" id="JAPWTJ010001187">
    <property type="protein sequence ID" value="KAJ8973359.1"/>
    <property type="molecule type" value="Genomic_DNA"/>
</dbReference>
<dbReference type="Proteomes" id="UP001162164">
    <property type="component" value="Unassembled WGS sequence"/>
</dbReference>
<sequence>METFMYAFMSNAQGSICIYMYMRHCWGELHYSRYLKDFVLSIQLKNSKNSGEHIFKYLLFDKVTQKSQSQSLKRAETFPMTSKT</sequence>